<dbReference type="AlphaFoldDB" id="A0A8C0HVZ4"/>
<keyword evidence="4" id="KW-0560">Oxidoreductase</keyword>
<evidence type="ECO:0000256" key="2">
    <source>
        <dbReference type="ARBA" id="ARBA00010617"/>
    </source>
</evidence>
<dbReference type="InterPro" id="IPR001128">
    <property type="entry name" value="Cyt_P450"/>
</dbReference>
<evidence type="ECO:0000256" key="5">
    <source>
        <dbReference type="ARBA" id="ARBA00023033"/>
    </source>
</evidence>
<dbReference type="Ensembl" id="ENSBMST00010007478.1">
    <property type="protein sequence ID" value="ENSBMSP00010006690.1"/>
    <property type="gene ID" value="ENSBMSG00010004944.1"/>
</dbReference>
<keyword evidence="5" id="KW-0503">Monooxygenase</keyword>
<dbReference type="PANTHER" id="PTHR24291:SF39">
    <property type="entry name" value="CYTOCHROME P450 4A11-RELATED"/>
    <property type="match status" value="1"/>
</dbReference>
<dbReference type="GO" id="GO:0006629">
    <property type="term" value="P:lipid metabolic process"/>
    <property type="evidence" value="ECO:0007669"/>
    <property type="project" value="UniProtKB-ARBA"/>
</dbReference>
<dbReference type="PANTHER" id="PTHR24291">
    <property type="entry name" value="CYTOCHROME P450 FAMILY 4"/>
    <property type="match status" value="1"/>
</dbReference>
<protein>
    <submittedName>
        <fullName evidence="7">Uncharacterized protein</fullName>
    </submittedName>
</protein>
<dbReference type="PRINTS" id="PR00385">
    <property type="entry name" value="P450"/>
</dbReference>
<evidence type="ECO:0000313" key="7">
    <source>
        <dbReference type="Ensembl" id="ENSBMSP00010006690.1"/>
    </source>
</evidence>
<comment type="subcellular location">
    <subcellularLocation>
        <location evidence="1">Endoplasmic reticulum membrane</location>
    </subcellularLocation>
</comment>
<keyword evidence="3" id="KW-0256">Endoplasmic reticulum</keyword>
<sequence>MSEGHDTTTSGMSWFLYCMALYPECQHHCQEEVREIFRDRDSIQGDQLDQMPYTTMCIKKALQLYPPVPVIGRDLSKLITFLDGRSLPAGIPLSLSFYGLHHNPKVWLNPETSTSPALPRGFLSPGRLANCIGKQFAMNEMKVAVALTLLRFELAPDPSRVPVPIPRVVLKSKNGIHLQLRKLL</sequence>
<dbReference type="GeneTree" id="ENSGT00940000161441"/>
<name>A0A8C0HVZ4_BALMU</name>
<evidence type="ECO:0000256" key="3">
    <source>
        <dbReference type="ARBA" id="ARBA00022824"/>
    </source>
</evidence>
<dbReference type="InterPro" id="IPR050196">
    <property type="entry name" value="Cytochrome_P450_Monoox"/>
</dbReference>
<proteinExistence type="inferred from homology"/>
<dbReference type="GO" id="GO:0016712">
    <property type="term" value="F:oxidoreductase activity, acting on paired donors, with incorporation or reduction of molecular oxygen, reduced flavin or flavoprotein as one donor, and incorporation of one atom of oxygen"/>
    <property type="evidence" value="ECO:0007669"/>
    <property type="project" value="UniProtKB-ARBA"/>
</dbReference>
<dbReference type="Pfam" id="PF00067">
    <property type="entry name" value="p450"/>
    <property type="match status" value="2"/>
</dbReference>
<dbReference type="GO" id="GO:0005506">
    <property type="term" value="F:iron ion binding"/>
    <property type="evidence" value="ECO:0007669"/>
    <property type="project" value="InterPro"/>
</dbReference>
<dbReference type="Gene3D" id="1.10.630.10">
    <property type="entry name" value="Cytochrome P450"/>
    <property type="match status" value="1"/>
</dbReference>
<dbReference type="GO" id="GO:0005789">
    <property type="term" value="C:endoplasmic reticulum membrane"/>
    <property type="evidence" value="ECO:0007669"/>
    <property type="project" value="UniProtKB-SubCell"/>
</dbReference>
<dbReference type="InterPro" id="IPR036396">
    <property type="entry name" value="Cyt_P450_sf"/>
</dbReference>
<keyword evidence="6" id="KW-0472">Membrane</keyword>
<accession>A0A8C0HVZ4</accession>
<organism evidence="7">
    <name type="scientific">Balaenoptera musculus</name>
    <name type="common">Blue whale</name>
    <dbReference type="NCBI Taxonomy" id="9771"/>
    <lineage>
        <taxon>Eukaryota</taxon>
        <taxon>Metazoa</taxon>
        <taxon>Chordata</taxon>
        <taxon>Craniata</taxon>
        <taxon>Vertebrata</taxon>
        <taxon>Euteleostomi</taxon>
        <taxon>Mammalia</taxon>
        <taxon>Eutheria</taxon>
        <taxon>Laurasiatheria</taxon>
        <taxon>Artiodactyla</taxon>
        <taxon>Whippomorpha</taxon>
        <taxon>Cetacea</taxon>
        <taxon>Mysticeti</taxon>
        <taxon>Balaenopteridae</taxon>
        <taxon>Balaenoptera</taxon>
    </lineage>
</organism>
<dbReference type="SUPFAM" id="SSF48264">
    <property type="entry name" value="Cytochrome P450"/>
    <property type="match status" value="1"/>
</dbReference>
<dbReference type="GO" id="GO:0020037">
    <property type="term" value="F:heme binding"/>
    <property type="evidence" value="ECO:0007669"/>
    <property type="project" value="InterPro"/>
</dbReference>
<reference evidence="7" key="1">
    <citation type="submission" date="2023-09" db="UniProtKB">
        <authorList>
            <consortium name="Ensembl"/>
        </authorList>
    </citation>
    <scope>IDENTIFICATION</scope>
</reference>
<comment type="similarity">
    <text evidence="2">Belongs to the cytochrome P450 family.</text>
</comment>
<evidence type="ECO:0000256" key="1">
    <source>
        <dbReference type="ARBA" id="ARBA00004586"/>
    </source>
</evidence>
<evidence type="ECO:0000256" key="4">
    <source>
        <dbReference type="ARBA" id="ARBA00023002"/>
    </source>
</evidence>
<evidence type="ECO:0000256" key="6">
    <source>
        <dbReference type="ARBA" id="ARBA00023136"/>
    </source>
</evidence>